<feature type="signal peptide" evidence="2">
    <location>
        <begin position="1"/>
        <end position="28"/>
    </location>
</feature>
<dbReference type="InterPro" id="IPR036680">
    <property type="entry name" value="SPOR-like_sf"/>
</dbReference>
<dbReference type="EMBL" id="CACVAY010000071">
    <property type="protein sequence ID" value="CAA6814586.1"/>
    <property type="molecule type" value="Genomic_DNA"/>
</dbReference>
<feature type="domain" description="SPOR" evidence="3">
    <location>
        <begin position="160"/>
        <end position="224"/>
    </location>
</feature>
<dbReference type="PROSITE" id="PS51257">
    <property type="entry name" value="PROKAR_LIPOPROTEIN"/>
    <property type="match status" value="1"/>
</dbReference>
<dbReference type="Pfam" id="PF05036">
    <property type="entry name" value="SPOR"/>
    <property type="match status" value="1"/>
</dbReference>
<evidence type="ECO:0000256" key="2">
    <source>
        <dbReference type="SAM" id="SignalP"/>
    </source>
</evidence>
<reference evidence="4" key="1">
    <citation type="submission" date="2020-01" db="EMBL/GenBank/DDBJ databases">
        <authorList>
            <person name="Meier V. D."/>
            <person name="Meier V D."/>
        </authorList>
    </citation>
    <scope>NUCLEOTIDE SEQUENCE</scope>
    <source>
        <strain evidence="4">HLG_WM_MAG_07</strain>
    </source>
</reference>
<accession>A0A6S6T8N3</accession>
<evidence type="ECO:0000259" key="3">
    <source>
        <dbReference type="Pfam" id="PF05036"/>
    </source>
</evidence>
<organism evidence="4">
    <name type="scientific">uncultured Thiotrichaceae bacterium</name>
    <dbReference type="NCBI Taxonomy" id="298394"/>
    <lineage>
        <taxon>Bacteria</taxon>
        <taxon>Pseudomonadati</taxon>
        <taxon>Pseudomonadota</taxon>
        <taxon>Gammaproteobacteria</taxon>
        <taxon>Thiotrichales</taxon>
        <taxon>Thiotrichaceae</taxon>
        <taxon>environmental samples</taxon>
    </lineage>
</organism>
<dbReference type="SUPFAM" id="SSF110997">
    <property type="entry name" value="Sporulation related repeat"/>
    <property type="match status" value="1"/>
</dbReference>
<evidence type="ECO:0000256" key="1">
    <source>
        <dbReference type="SAM" id="MobiDB-lite"/>
    </source>
</evidence>
<proteinExistence type="predicted"/>
<dbReference type="AlphaFoldDB" id="A0A6S6T8N3"/>
<keyword evidence="2" id="KW-0732">Signal</keyword>
<dbReference type="GO" id="GO:0042834">
    <property type="term" value="F:peptidoglycan binding"/>
    <property type="evidence" value="ECO:0007669"/>
    <property type="project" value="InterPro"/>
</dbReference>
<dbReference type="Gene3D" id="3.30.70.1070">
    <property type="entry name" value="Sporulation related repeat"/>
    <property type="match status" value="1"/>
</dbReference>
<feature type="region of interest" description="Disordered" evidence="1">
    <location>
        <begin position="72"/>
        <end position="130"/>
    </location>
</feature>
<feature type="compositionally biased region" description="Low complexity" evidence="1">
    <location>
        <begin position="72"/>
        <end position="85"/>
    </location>
</feature>
<evidence type="ECO:0000313" key="4">
    <source>
        <dbReference type="EMBL" id="CAA6814586.1"/>
    </source>
</evidence>
<sequence>MKQVRRQTIKSAFIVSAMVAAMTGCSNQVETTGNTIPSTVPASTSTSTGKVCCNQQNTANNGAYNVLSNTNAGTNTSANTSASTNVYNPATRPNTQPAYVPPVIAQPQPQPQPQPQQPASNVSYYDYGGSNSANTSNATYNYSASNSTAGQQLSNDTRPAVQVLASGVYETAQGMQQQMNRAGYNAIVVQAGGLYKVRIPYGSYEEAKGRLTQIRSTVPDAFVSR</sequence>
<gene>
    <name evidence="4" type="ORF">HELGO_WM4344</name>
</gene>
<feature type="chain" id="PRO_5027953622" description="SPOR domain-containing protein" evidence="2">
    <location>
        <begin position="29"/>
        <end position="225"/>
    </location>
</feature>
<feature type="compositionally biased region" description="Polar residues" evidence="1">
    <location>
        <begin position="86"/>
        <end position="95"/>
    </location>
</feature>
<feature type="compositionally biased region" description="Low complexity" evidence="1">
    <location>
        <begin position="96"/>
        <end position="107"/>
    </location>
</feature>
<name>A0A6S6T8N3_9GAMM</name>
<protein>
    <recommendedName>
        <fullName evidence="3">SPOR domain-containing protein</fullName>
    </recommendedName>
</protein>
<dbReference type="InterPro" id="IPR007730">
    <property type="entry name" value="SPOR-like_dom"/>
</dbReference>